<dbReference type="Proteomes" id="UP000187203">
    <property type="component" value="Unassembled WGS sequence"/>
</dbReference>
<name>A0A1R3HXT9_9ROSI</name>
<dbReference type="EMBL" id="AWUE01019228">
    <property type="protein sequence ID" value="OMO75159.1"/>
    <property type="molecule type" value="Genomic_DNA"/>
</dbReference>
<feature type="compositionally biased region" description="Basic and acidic residues" evidence="1">
    <location>
        <begin position="34"/>
        <end position="58"/>
    </location>
</feature>
<feature type="region of interest" description="Disordered" evidence="1">
    <location>
        <begin position="23"/>
        <end position="128"/>
    </location>
</feature>
<evidence type="ECO:0000313" key="2">
    <source>
        <dbReference type="EMBL" id="OMO75159.1"/>
    </source>
</evidence>
<organism evidence="2 3">
    <name type="scientific">Corchorus olitorius</name>
    <dbReference type="NCBI Taxonomy" id="93759"/>
    <lineage>
        <taxon>Eukaryota</taxon>
        <taxon>Viridiplantae</taxon>
        <taxon>Streptophyta</taxon>
        <taxon>Embryophyta</taxon>
        <taxon>Tracheophyta</taxon>
        <taxon>Spermatophyta</taxon>
        <taxon>Magnoliopsida</taxon>
        <taxon>eudicotyledons</taxon>
        <taxon>Gunneridae</taxon>
        <taxon>Pentapetalae</taxon>
        <taxon>rosids</taxon>
        <taxon>malvids</taxon>
        <taxon>Malvales</taxon>
        <taxon>Malvaceae</taxon>
        <taxon>Grewioideae</taxon>
        <taxon>Apeibeae</taxon>
        <taxon>Corchorus</taxon>
    </lineage>
</organism>
<evidence type="ECO:0000256" key="1">
    <source>
        <dbReference type="SAM" id="MobiDB-lite"/>
    </source>
</evidence>
<gene>
    <name evidence="2" type="ORF">COLO4_26268</name>
</gene>
<sequence length="287" mass="31581">MAEGLSALWDSFHLTEEENLEGLKFDGPGVSETRTGRDDGREQSVNKDIGLQDREFRGKQGSSRQSPLQIKEAADLMNNQEFQADNDGVDDTNPLNIGQQEGAERAVEVRDSEKEVLSSKSSSQAVDKNHAVDMELGQTNTGDNFVFAASKTSSNGEGNKNGKRWKRAARSSSKMESGRQSNAAKISGKKREGSKGNTIDARKKSRDDGGLVSDDISDFNTPHMVERVSEKIQNCSLVFANWNKSLYGSLGLKINKIRGEISDFYKSNLQNRNSDRLNSLLAELGEL</sequence>
<feature type="compositionally biased region" description="Basic and acidic residues" evidence="1">
    <location>
        <begin position="102"/>
        <end position="117"/>
    </location>
</feature>
<protein>
    <submittedName>
        <fullName evidence="2">Uncharacterized protein</fullName>
    </submittedName>
</protein>
<accession>A0A1R3HXT9</accession>
<keyword evidence="3" id="KW-1185">Reference proteome</keyword>
<feature type="region of interest" description="Disordered" evidence="1">
    <location>
        <begin position="148"/>
        <end position="215"/>
    </location>
</feature>
<evidence type="ECO:0000313" key="3">
    <source>
        <dbReference type="Proteomes" id="UP000187203"/>
    </source>
</evidence>
<feature type="compositionally biased region" description="Basic and acidic residues" evidence="1">
    <location>
        <begin position="189"/>
        <end position="209"/>
    </location>
</feature>
<comment type="caution">
    <text evidence="2">The sequence shown here is derived from an EMBL/GenBank/DDBJ whole genome shotgun (WGS) entry which is preliminary data.</text>
</comment>
<dbReference type="AlphaFoldDB" id="A0A1R3HXT9"/>
<reference evidence="3" key="1">
    <citation type="submission" date="2013-09" db="EMBL/GenBank/DDBJ databases">
        <title>Corchorus olitorius genome sequencing.</title>
        <authorList>
            <person name="Alam M."/>
            <person name="Haque M.S."/>
            <person name="Islam M.S."/>
            <person name="Emdad E.M."/>
            <person name="Islam M.M."/>
            <person name="Ahmed B."/>
            <person name="Halim A."/>
            <person name="Hossen Q.M.M."/>
            <person name="Hossain M.Z."/>
            <person name="Ahmed R."/>
            <person name="Khan M.M."/>
            <person name="Islam R."/>
            <person name="Rashid M.M."/>
            <person name="Khan S.A."/>
            <person name="Rahman M.S."/>
            <person name="Alam M."/>
            <person name="Yahiya A.S."/>
            <person name="Khan M.S."/>
            <person name="Azam M.S."/>
            <person name="Haque T."/>
            <person name="Lashkar M.Z.H."/>
            <person name="Akhand A.I."/>
            <person name="Morshed G."/>
            <person name="Roy S."/>
            <person name="Uddin K.S."/>
            <person name="Rabeya T."/>
            <person name="Hossain A.S."/>
            <person name="Chowdhury A."/>
            <person name="Snigdha A.R."/>
            <person name="Mortoza M.S."/>
            <person name="Matin S.A."/>
            <person name="Hoque S.M.E."/>
            <person name="Islam M.K."/>
            <person name="Roy D.K."/>
            <person name="Haider R."/>
            <person name="Moosa M.M."/>
            <person name="Elias S.M."/>
            <person name="Hasan A.M."/>
            <person name="Jahan S."/>
            <person name="Shafiuddin M."/>
            <person name="Mahmood N."/>
            <person name="Shommy N.S."/>
        </authorList>
    </citation>
    <scope>NUCLEOTIDE SEQUENCE [LARGE SCALE GENOMIC DNA]</scope>
    <source>
        <strain evidence="3">cv. O-4</strain>
    </source>
</reference>
<feature type="compositionally biased region" description="Polar residues" evidence="1">
    <location>
        <begin position="170"/>
        <end position="184"/>
    </location>
</feature>
<proteinExistence type="predicted"/>